<keyword evidence="3" id="KW-1185">Reference proteome</keyword>
<organism evidence="2 3">
    <name type="scientific">Pleurodeles waltl</name>
    <name type="common">Iberian ribbed newt</name>
    <dbReference type="NCBI Taxonomy" id="8319"/>
    <lineage>
        <taxon>Eukaryota</taxon>
        <taxon>Metazoa</taxon>
        <taxon>Chordata</taxon>
        <taxon>Craniata</taxon>
        <taxon>Vertebrata</taxon>
        <taxon>Euteleostomi</taxon>
        <taxon>Amphibia</taxon>
        <taxon>Batrachia</taxon>
        <taxon>Caudata</taxon>
        <taxon>Salamandroidea</taxon>
        <taxon>Salamandridae</taxon>
        <taxon>Pleurodelinae</taxon>
        <taxon>Pleurodeles</taxon>
    </lineage>
</organism>
<evidence type="ECO:0000313" key="2">
    <source>
        <dbReference type="EMBL" id="KAJ1187582.1"/>
    </source>
</evidence>
<comment type="caution">
    <text evidence="2">The sequence shown here is derived from an EMBL/GenBank/DDBJ whole genome shotgun (WGS) entry which is preliminary data.</text>
</comment>
<accession>A0AAV7UET9</accession>
<name>A0AAV7UET9_PLEWA</name>
<evidence type="ECO:0000313" key="3">
    <source>
        <dbReference type="Proteomes" id="UP001066276"/>
    </source>
</evidence>
<dbReference type="AlphaFoldDB" id="A0AAV7UET9"/>
<dbReference type="EMBL" id="JANPWB010000005">
    <property type="protein sequence ID" value="KAJ1187582.1"/>
    <property type="molecule type" value="Genomic_DNA"/>
</dbReference>
<reference evidence="2" key="1">
    <citation type="journal article" date="2022" name="bioRxiv">
        <title>Sequencing and chromosome-scale assembly of the giantPleurodeles waltlgenome.</title>
        <authorList>
            <person name="Brown T."/>
            <person name="Elewa A."/>
            <person name="Iarovenko S."/>
            <person name="Subramanian E."/>
            <person name="Araus A.J."/>
            <person name="Petzold A."/>
            <person name="Susuki M."/>
            <person name="Suzuki K.-i.T."/>
            <person name="Hayashi T."/>
            <person name="Toyoda A."/>
            <person name="Oliveira C."/>
            <person name="Osipova E."/>
            <person name="Leigh N.D."/>
            <person name="Simon A."/>
            <person name="Yun M.H."/>
        </authorList>
    </citation>
    <scope>NUCLEOTIDE SEQUENCE</scope>
    <source>
        <strain evidence="2">20211129_DDA</strain>
        <tissue evidence="2">Liver</tissue>
    </source>
</reference>
<proteinExistence type="predicted"/>
<keyword evidence="1" id="KW-0175">Coiled coil</keyword>
<dbReference type="Proteomes" id="UP001066276">
    <property type="component" value="Chromosome 3_1"/>
</dbReference>
<gene>
    <name evidence="2" type="ORF">NDU88_004357</name>
</gene>
<feature type="coiled-coil region" evidence="1">
    <location>
        <begin position="95"/>
        <end position="129"/>
    </location>
</feature>
<evidence type="ECO:0000256" key="1">
    <source>
        <dbReference type="SAM" id="Coils"/>
    </source>
</evidence>
<protein>
    <submittedName>
        <fullName evidence="2">Uncharacterized protein</fullName>
    </submittedName>
</protein>
<sequence>MGSIDGTDISGWNGATLKWDYSGNRLSFLENDAKGVLPSKAYRGENSLTVPISKTASTDAEMLQFINGTVMELQTETRTESQRAWMATKQLQVTVRKVAKTCGEIEEKLNAMENRTSAVEAEVEVLKEQVETQRGQLTDIMSKIEDFSPAEKK</sequence>